<protein>
    <recommendedName>
        <fullName evidence="3">Tetratricopeptide repeat protein</fullName>
    </recommendedName>
</protein>
<evidence type="ECO:0008006" key="3">
    <source>
        <dbReference type="Google" id="ProtNLM"/>
    </source>
</evidence>
<comment type="caution">
    <text evidence="1">The sequence shown here is derived from an EMBL/GenBank/DDBJ whole genome shotgun (WGS) entry which is preliminary data.</text>
</comment>
<evidence type="ECO:0000313" key="1">
    <source>
        <dbReference type="EMBL" id="MFC3755932.1"/>
    </source>
</evidence>
<organism evidence="1 2">
    <name type="scientific">Chryseobacterium tructae</name>
    <dbReference type="NCBI Taxonomy" id="1037380"/>
    <lineage>
        <taxon>Bacteria</taxon>
        <taxon>Pseudomonadati</taxon>
        <taxon>Bacteroidota</taxon>
        <taxon>Flavobacteriia</taxon>
        <taxon>Flavobacteriales</taxon>
        <taxon>Weeksellaceae</taxon>
        <taxon>Chryseobacterium group</taxon>
        <taxon>Chryseobacterium</taxon>
    </lineage>
</organism>
<reference evidence="2" key="1">
    <citation type="journal article" date="2019" name="Int. J. Syst. Evol. Microbiol.">
        <title>The Global Catalogue of Microorganisms (GCM) 10K type strain sequencing project: providing services to taxonomists for standard genome sequencing and annotation.</title>
        <authorList>
            <consortium name="The Broad Institute Genomics Platform"/>
            <consortium name="The Broad Institute Genome Sequencing Center for Infectious Disease"/>
            <person name="Wu L."/>
            <person name="Ma J."/>
        </authorList>
    </citation>
    <scope>NUCLEOTIDE SEQUENCE [LARGE SCALE GENOMIC DNA]</scope>
    <source>
        <strain evidence="2">CECT 7798</strain>
    </source>
</reference>
<dbReference type="Proteomes" id="UP001595735">
    <property type="component" value="Unassembled WGS sequence"/>
</dbReference>
<proteinExistence type="predicted"/>
<dbReference type="EMBL" id="JBHRYO010000002">
    <property type="protein sequence ID" value="MFC3755932.1"/>
    <property type="molecule type" value="Genomic_DNA"/>
</dbReference>
<accession>A0ABV7XTG6</accession>
<sequence length="296" mass="34630">MKYILIIITSFVFFNSSCKEKKHENVIEKNATLIKNNIQVSNSLENDNNLNPCKISTRNKDLILECNDKQIIYRDFIINEMSVSTEFIRGDKNNFTLLYELNASTTKVKEKYDFIYSDSGIELFSKEIIKFGRDGILINRIYFDNYNLDEKKYEDLETLGSDLEEKFNNDNPKAFIYDSKKHLLGEINYKSSIEDFYINYPNVNNISLEITNVENANNQAYNLQQMGANNDSKLLLDNIVKQFPNRVVAWLNLGDVNWELNEKTKAKEAYSKYISLMKSQNKNLSKIPQRVYERSK</sequence>
<keyword evidence="2" id="KW-1185">Reference proteome</keyword>
<name>A0ABV7XTG6_9FLAO</name>
<dbReference type="InterPro" id="IPR011990">
    <property type="entry name" value="TPR-like_helical_dom_sf"/>
</dbReference>
<gene>
    <name evidence="1" type="ORF">ACFONJ_08150</name>
</gene>
<evidence type="ECO:0000313" key="2">
    <source>
        <dbReference type="Proteomes" id="UP001595735"/>
    </source>
</evidence>
<dbReference type="Gene3D" id="1.25.40.10">
    <property type="entry name" value="Tetratricopeptide repeat domain"/>
    <property type="match status" value="1"/>
</dbReference>
<dbReference type="RefSeq" id="WP_290296077.1">
    <property type="nucleotide sequence ID" value="NZ_JAUFQR010000001.1"/>
</dbReference>
<dbReference type="SUPFAM" id="SSF48452">
    <property type="entry name" value="TPR-like"/>
    <property type="match status" value="1"/>
</dbReference>